<proteinExistence type="predicted"/>
<sequence>MKINQLKAGVLLSYISMGASTIISIIYTPIMLRLLGQSEYGLYQLVFSVVSYLGLLSFGFGSAYMRFYARYKAQNDQEGIARLNGMFMIVFIGIALLALLAGGLLVINVQLIFEKSLTIEEIQTAKLLMALMVFNVAVTFPASVFDSIVTSQEQYFFQRLVNLLRSVLNPFLCLPLLIMGYGSISLVLVTTFLTLASFSINIWFCFKKLHTRFVFGHFYGSLFKEIGVFSFYIFLNQIIDQVNWSVDKFILGMVTGTVGVAIYSLAAQLNTYYLNFSTSISSVFIPRVNRIVAESNDNRVLSEIFTKVGRVQFILLALIIDEYVFLGRPFITIWGGSGYETSYYVGLWLMIPVTIPLIQNLGVEIQRAKNMHKFRSIVYILIAAANVCISIPLCKIYGPVGCAIGTAMSLLIGNGLIMNWYYQVKVGLDIRHFWWEIFKFIPALIMPGIAGYFIMRYAMIHSYATLALWGIIFVIIYAISMWFVGLNAYEKALFSGPVKKILGRIKK</sequence>
<dbReference type="Proteomes" id="UP001215087">
    <property type="component" value="Unassembled WGS sequence"/>
</dbReference>
<protein>
    <submittedName>
        <fullName evidence="7">Oligosaccharide flippase family protein</fullName>
    </submittedName>
</protein>
<feature type="transmembrane region" description="Helical" evidence="6">
    <location>
        <begin position="86"/>
        <end position="107"/>
    </location>
</feature>
<accession>A0ABT5UL45</accession>
<evidence type="ECO:0000313" key="8">
    <source>
        <dbReference type="Proteomes" id="UP001215087"/>
    </source>
</evidence>
<feature type="transmembrane region" description="Helical" evidence="6">
    <location>
        <begin position="12"/>
        <end position="30"/>
    </location>
</feature>
<feature type="transmembrane region" description="Helical" evidence="6">
    <location>
        <begin position="343"/>
        <end position="365"/>
    </location>
</feature>
<keyword evidence="8" id="KW-1185">Reference proteome</keyword>
<evidence type="ECO:0000256" key="1">
    <source>
        <dbReference type="ARBA" id="ARBA00004651"/>
    </source>
</evidence>
<evidence type="ECO:0000256" key="4">
    <source>
        <dbReference type="ARBA" id="ARBA00022989"/>
    </source>
</evidence>
<dbReference type="PANTHER" id="PTHR30250">
    <property type="entry name" value="PST FAMILY PREDICTED COLANIC ACID TRANSPORTER"/>
    <property type="match status" value="1"/>
</dbReference>
<dbReference type="Pfam" id="PF01943">
    <property type="entry name" value="Polysacc_synt"/>
    <property type="match status" value="1"/>
</dbReference>
<evidence type="ECO:0000256" key="5">
    <source>
        <dbReference type="ARBA" id="ARBA00023136"/>
    </source>
</evidence>
<feature type="transmembrane region" description="Helical" evidence="6">
    <location>
        <begin position="434"/>
        <end position="454"/>
    </location>
</feature>
<dbReference type="RefSeq" id="WP_227207096.1">
    <property type="nucleotide sequence ID" value="NZ_CP171347.1"/>
</dbReference>
<feature type="transmembrane region" description="Helical" evidence="6">
    <location>
        <begin position="466"/>
        <end position="489"/>
    </location>
</feature>
<feature type="transmembrane region" description="Helical" evidence="6">
    <location>
        <begin position="184"/>
        <end position="206"/>
    </location>
</feature>
<feature type="transmembrane region" description="Helical" evidence="6">
    <location>
        <begin position="213"/>
        <end position="234"/>
    </location>
</feature>
<name>A0ABT5UL45_EUBLI</name>
<comment type="caution">
    <text evidence="7">The sequence shown here is derived from an EMBL/GenBank/DDBJ whole genome shotgun (WGS) entry which is preliminary data.</text>
</comment>
<feature type="transmembrane region" description="Helical" evidence="6">
    <location>
        <begin position="42"/>
        <end position="65"/>
    </location>
</feature>
<dbReference type="PANTHER" id="PTHR30250:SF26">
    <property type="entry name" value="PSMA PROTEIN"/>
    <property type="match status" value="1"/>
</dbReference>
<dbReference type="EMBL" id="JAQSVD010000001">
    <property type="protein sequence ID" value="MDE1469179.1"/>
    <property type="molecule type" value="Genomic_DNA"/>
</dbReference>
<evidence type="ECO:0000256" key="6">
    <source>
        <dbReference type="SAM" id="Phobius"/>
    </source>
</evidence>
<comment type="subcellular location">
    <subcellularLocation>
        <location evidence="1">Cell membrane</location>
        <topology evidence="1">Multi-pass membrane protein</topology>
    </subcellularLocation>
</comment>
<reference evidence="7 8" key="1">
    <citation type="submission" date="2023-02" db="EMBL/GenBank/DDBJ databases">
        <title>Comparative genome analysis of Eubacterium limosum species.</title>
        <authorList>
            <person name="Bak J.E."/>
        </authorList>
    </citation>
    <scope>NUCLEOTIDE SEQUENCE [LARGE SCALE GENOMIC DNA]</scope>
    <source>
        <strain evidence="7 8">KGMB01548</strain>
    </source>
</reference>
<feature type="transmembrane region" description="Helical" evidence="6">
    <location>
        <begin position="377"/>
        <end position="398"/>
    </location>
</feature>
<feature type="transmembrane region" description="Helical" evidence="6">
    <location>
        <begin position="404"/>
        <end position="422"/>
    </location>
</feature>
<feature type="transmembrane region" description="Helical" evidence="6">
    <location>
        <begin position="249"/>
        <end position="266"/>
    </location>
</feature>
<keyword evidence="2" id="KW-1003">Cell membrane</keyword>
<feature type="transmembrane region" description="Helical" evidence="6">
    <location>
        <begin position="127"/>
        <end position="148"/>
    </location>
</feature>
<evidence type="ECO:0000256" key="2">
    <source>
        <dbReference type="ARBA" id="ARBA00022475"/>
    </source>
</evidence>
<keyword evidence="4 6" id="KW-1133">Transmembrane helix</keyword>
<dbReference type="InterPro" id="IPR002797">
    <property type="entry name" value="Polysacc_synth"/>
</dbReference>
<gene>
    <name evidence="7" type="ORF">PTZ04_02790</name>
</gene>
<dbReference type="InterPro" id="IPR050833">
    <property type="entry name" value="Poly_Biosynth_Transport"/>
</dbReference>
<keyword evidence="3 6" id="KW-0812">Transmembrane</keyword>
<evidence type="ECO:0000313" key="7">
    <source>
        <dbReference type="EMBL" id="MDE1469179.1"/>
    </source>
</evidence>
<feature type="transmembrane region" description="Helical" evidence="6">
    <location>
        <begin position="160"/>
        <end position="178"/>
    </location>
</feature>
<evidence type="ECO:0000256" key="3">
    <source>
        <dbReference type="ARBA" id="ARBA00022692"/>
    </source>
</evidence>
<organism evidence="7 8">
    <name type="scientific">Eubacterium limosum</name>
    <dbReference type="NCBI Taxonomy" id="1736"/>
    <lineage>
        <taxon>Bacteria</taxon>
        <taxon>Bacillati</taxon>
        <taxon>Bacillota</taxon>
        <taxon>Clostridia</taxon>
        <taxon>Eubacteriales</taxon>
        <taxon>Eubacteriaceae</taxon>
        <taxon>Eubacterium</taxon>
    </lineage>
</organism>
<keyword evidence="5 6" id="KW-0472">Membrane</keyword>
<feature type="transmembrane region" description="Helical" evidence="6">
    <location>
        <begin position="313"/>
        <end position="331"/>
    </location>
</feature>